<accession>A0A5E7DMS1</accession>
<evidence type="ECO:0000256" key="1">
    <source>
        <dbReference type="ARBA" id="ARBA00022898"/>
    </source>
</evidence>
<evidence type="ECO:0000313" key="7">
    <source>
        <dbReference type="Proteomes" id="UP000381093"/>
    </source>
</evidence>
<keyword evidence="6" id="KW-0032">Aminotransferase</keyword>
<evidence type="ECO:0000256" key="4">
    <source>
        <dbReference type="PIRSR" id="PIRSR000390-2"/>
    </source>
</evidence>
<dbReference type="GO" id="GO:0030170">
    <property type="term" value="F:pyridoxal phosphate binding"/>
    <property type="evidence" value="ECO:0007669"/>
    <property type="project" value="TreeGrafter"/>
</dbReference>
<dbReference type="InterPro" id="IPR000653">
    <property type="entry name" value="DegT/StrS_aminotransferase"/>
</dbReference>
<dbReference type="SUPFAM" id="SSF53383">
    <property type="entry name" value="PLP-dependent transferases"/>
    <property type="match status" value="1"/>
</dbReference>
<sequence length="367" mass="40266">MIKCNNVQEQAQDLSVLILQHWQELLAAGDFVLGEEVVKFEAWMSERCNGAYAISLNSGTDALLLALQALEIGPGDEVITCANTFVATVGAIVAAGATPVLADVGDDELINVDTIEPLMNARTKAVIPVYLRGRPLNVDAIIDLCRPRGVAVIEDCAQAIGTTLDGHQVGTRGDASAFSMHPLKTLGGLGDGGMLVTTNTKIADYARRARNHGLETRNESVLFGINSRLDSLQASALNIKVQYLDQWLKRRREIAAFYDQALIGTATAVDLGGGKPGGSFYHYVVQSKHRDRLQRYLAEYDIQAAIHYPSPIHWQKAWLKNQPHVVLPNTERLSREMLTLPCHHHLTDGDVEKVVGAIKRFELMKIR</sequence>
<feature type="active site" description="Proton acceptor" evidence="3">
    <location>
        <position position="184"/>
    </location>
</feature>
<evidence type="ECO:0000256" key="3">
    <source>
        <dbReference type="PIRSR" id="PIRSR000390-1"/>
    </source>
</evidence>
<dbReference type="InterPro" id="IPR015422">
    <property type="entry name" value="PyrdxlP-dep_Trfase_small"/>
</dbReference>
<dbReference type="InterPro" id="IPR015424">
    <property type="entry name" value="PyrdxlP-dep_Trfase"/>
</dbReference>
<dbReference type="EMBL" id="CABVHW010000014">
    <property type="protein sequence ID" value="VVO17926.1"/>
    <property type="molecule type" value="Genomic_DNA"/>
</dbReference>
<evidence type="ECO:0000256" key="5">
    <source>
        <dbReference type="RuleBase" id="RU004508"/>
    </source>
</evidence>
<dbReference type="GO" id="GO:0000271">
    <property type="term" value="P:polysaccharide biosynthetic process"/>
    <property type="evidence" value="ECO:0007669"/>
    <property type="project" value="TreeGrafter"/>
</dbReference>
<dbReference type="Pfam" id="PF01041">
    <property type="entry name" value="DegT_DnrJ_EryC1"/>
    <property type="match status" value="1"/>
</dbReference>
<keyword evidence="1 4" id="KW-0663">Pyridoxal phosphate</keyword>
<dbReference type="Gene3D" id="3.40.640.10">
    <property type="entry name" value="Type I PLP-dependent aspartate aminotransferase-like (Major domain)"/>
    <property type="match status" value="1"/>
</dbReference>
<dbReference type="EC" id="2.6.1.90" evidence="6"/>
<dbReference type="CDD" id="cd00616">
    <property type="entry name" value="AHBA_syn"/>
    <property type="match status" value="1"/>
</dbReference>
<keyword evidence="6" id="KW-0808">Transferase</keyword>
<comment type="similarity">
    <text evidence="2 5">Belongs to the DegT/DnrJ/EryC1 family.</text>
</comment>
<reference evidence="6 7" key="1">
    <citation type="submission" date="2019-09" db="EMBL/GenBank/DDBJ databases">
        <authorList>
            <person name="Chandra G."/>
            <person name="Truman W A."/>
        </authorList>
    </citation>
    <scope>NUCLEOTIDE SEQUENCE [LARGE SCALE GENOMIC DNA]</scope>
    <source>
        <strain evidence="6">PS710</strain>
    </source>
</reference>
<name>A0A5E7DMS1_PSEFL</name>
<evidence type="ECO:0000256" key="2">
    <source>
        <dbReference type="ARBA" id="ARBA00037999"/>
    </source>
</evidence>
<dbReference type="PANTHER" id="PTHR30244:SF36">
    <property type="entry name" value="3-OXO-GLUCOSE-6-PHOSPHATE:GLUTAMATE AMINOTRANSFERASE"/>
    <property type="match status" value="1"/>
</dbReference>
<protein>
    <submittedName>
        <fullName evidence="6">dTDP-3-amino-3,6-dideoxy-alpha-D-galactopyranose transaminase</fullName>
        <ecNumber evidence="6">2.6.1.90</ecNumber>
    </submittedName>
</protein>
<dbReference type="PANTHER" id="PTHR30244">
    <property type="entry name" value="TRANSAMINASE"/>
    <property type="match status" value="1"/>
</dbReference>
<dbReference type="AlphaFoldDB" id="A0A5E7DMS1"/>
<feature type="modified residue" description="N6-(pyridoxal phosphate)lysine" evidence="4">
    <location>
        <position position="184"/>
    </location>
</feature>
<gene>
    <name evidence="6" type="primary">fdtB</name>
    <name evidence="6" type="ORF">PS710_04004</name>
</gene>
<proteinExistence type="inferred from homology"/>
<dbReference type="PIRSF" id="PIRSF000390">
    <property type="entry name" value="PLP_StrS"/>
    <property type="match status" value="1"/>
</dbReference>
<dbReference type="GO" id="GO:0008483">
    <property type="term" value="F:transaminase activity"/>
    <property type="evidence" value="ECO:0007669"/>
    <property type="project" value="UniProtKB-KW"/>
</dbReference>
<dbReference type="Gene3D" id="3.90.1150.10">
    <property type="entry name" value="Aspartate Aminotransferase, domain 1"/>
    <property type="match status" value="1"/>
</dbReference>
<dbReference type="RefSeq" id="WP_150766013.1">
    <property type="nucleotide sequence ID" value="NZ_CABVHW010000014.1"/>
</dbReference>
<evidence type="ECO:0000313" key="6">
    <source>
        <dbReference type="EMBL" id="VVO17926.1"/>
    </source>
</evidence>
<organism evidence="6 7">
    <name type="scientific">Pseudomonas fluorescens</name>
    <dbReference type="NCBI Taxonomy" id="294"/>
    <lineage>
        <taxon>Bacteria</taxon>
        <taxon>Pseudomonadati</taxon>
        <taxon>Pseudomonadota</taxon>
        <taxon>Gammaproteobacteria</taxon>
        <taxon>Pseudomonadales</taxon>
        <taxon>Pseudomonadaceae</taxon>
        <taxon>Pseudomonas</taxon>
    </lineage>
</organism>
<dbReference type="InterPro" id="IPR015421">
    <property type="entry name" value="PyrdxlP-dep_Trfase_major"/>
</dbReference>
<dbReference type="Proteomes" id="UP000381093">
    <property type="component" value="Unassembled WGS sequence"/>
</dbReference>